<evidence type="ECO:0008006" key="4">
    <source>
        <dbReference type="Google" id="ProtNLM"/>
    </source>
</evidence>
<feature type="chain" id="PRO_5042860303" description="Outer membrane beta-barrel protein" evidence="1">
    <location>
        <begin position="21"/>
        <end position="229"/>
    </location>
</feature>
<feature type="signal peptide" evidence="1">
    <location>
        <begin position="1"/>
        <end position="20"/>
    </location>
</feature>
<dbReference type="Proteomes" id="UP001319104">
    <property type="component" value="Unassembled WGS sequence"/>
</dbReference>
<evidence type="ECO:0000313" key="3">
    <source>
        <dbReference type="Proteomes" id="UP001319104"/>
    </source>
</evidence>
<reference evidence="2 3" key="1">
    <citation type="submission" date="2021-05" db="EMBL/GenBank/DDBJ databases">
        <authorList>
            <person name="Zhang Z.D."/>
            <person name="Osman G."/>
        </authorList>
    </citation>
    <scope>NUCLEOTIDE SEQUENCE [LARGE SCALE GENOMIC DNA]</scope>
    <source>
        <strain evidence="2 3">KCTC 32217</strain>
    </source>
</reference>
<proteinExistence type="predicted"/>
<gene>
    <name evidence="2" type="ORF">KI659_04690</name>
</gene>
<dbReference type="AlphaFoldDB" id="A0AAP2G3B3"/>
<name>A0AAP2G3B3_9BACT</name>
<evidence type="ECO:0000313" key="2">
    <source>
        <dbReference type="EMBL" id="MBS9523310.1"/>
    </source>
</evidence>
<keyword evidence="3" id="KW-1185">Reference proteome</keyword>
<comment type="caution">
    <text evidence="2">The sequence shown here is derived from an EMBL/GenBank/DDBJ whole genome shotgun (WGS) entry which is preliminary data.</text>
</comment>
<dbReference type="RefSeq" id="WP_213944207.1">
    <property type="nucleotide sequence ID" value="NZ_JAHCMY010000002.1"/>
</dbReference>
<protein>
    <recommendedName>
        <fullName evidence="4">Outer membrane beta-barrel protein</fullName>
    </recommendedName>
</protein>
<organism evidence="2 3">
    <name type="scientific">Litoribacter ruber</name>
    <dbReference type="NCBI Taxonomy" id="702568"/>
    <lineage>
        <taxon>Bacteria</taxon>
        <taxon>Pseudomonadati</taxon>
        <taxon>Bacteroidota</taxon>
        <taxon>Cytophagia</taxon>
        <taxon>Cytophagales</taxon>
        <taxon>Cyclobacteriaceae</taxon>
        <taxon>Litoribacter</taxon>
    </lineage>
</organism>
<evidence type="ECO:0000256" key="1">
    <source>
        <dbReference type="SAM" id="SignalP"/>
    </source>
</evidence>
<dbReference type="EMBL" id="JAHCMY010000002">
    <property type="protein sequence ID" value="MBS9523310.1"/>
    <property type="molecule type" value="Genomic_DNA"/>
</dbReference>
<accession>A0AAP2G3B3</accession>
<keyword evidence="1" id="KW-0732">Signal</keyword>
<sequence>MRAFFIVFLCCLCHLSYGQAFNRNLSLRGNSTVSIGSGLGVMAGDNTGGIRRNITNFLPAVSLSYARQLNSTLDLRATVGGQVIGSKHAIVYENFFPNWIENGYALSFTGRTYFADIMPVVYLFSNSPYEAIRSDINVYAGAGFGYLTVFRSQNMVGETTREDVQTSTPYIPLRLGVSRQLSPFWNLSLEGSAFITFSDYLDGNAGTNTRNDHFIQAQLMLTRYLSRYR</sequence>